<dbReference type="EMBL" id="LMWY01000038">
    <property type="protein sequence ID" value="KUN97960.1"/>
    <property type="molecule type" value="Genomic_DNA"/>
</dbReference>
<dbReference type="Proteomes" id="UP000053429">
    <property type="component" value="Unassembled WGS sequence"/>
</dbReference>
<accession>A0A101TT26</accession>
<proteinExistence type="predicted"/>
<gene>
    <name evidence="1" type="ORF">AQJ67_28705</name>
</gene>
<reference evidence="1 2" key="1">
    <citation type="submission" date="2015-10" db="EMBL/GenBank/DDBJ databases">
        <title>Draft genome sequence of Streptomyces caeruleatus NRRL B-24802, type strain for the species Streptomyces caeruleatus.</title>
        <authorList>
            <person name="Ruckert C."/>
            <person name="Winkler A."/>
            <person name="Kalinowski J."/>
            <person name="Kampfer P."/>
            <person name="Glaeser S."/>
        </authorList>
    </citation>
    <scope>NUCLEOTIDE SEQUENCE [LARGE SCALE GENOMIC DNA]</scope>
    <source>
        <strain evidence="1 2">NRRL B-24802</strain>
    </source>
</reference>
<sequence>MTLTPRIKKRIAQEYAEQDQQAVEDLLLELIGELEQEVEEERIIAAALLCAQGRVDGLLNAAETTRRDWRNILAAAGLAHKDWPERLDSEFGANA</sequence>
<evidence type="ECO:0000313" key="1">
    <source>
        <dbReference type="EMBL" id="KUN97960.1"/>
    </source>
</evidence>
<dbReference type="RefSeq" id="WP_062722211.1">
    <property type="nucleotide sequence ID" value="NZ_KQ948933.1"/>
</dbReference>
<comment type="caution">
    <text evidence="1">The sequence shown here is derived from an EMBL/GenBank/DDBJ whole genome shotgun (WGS) entry which is preliminary data.</text>
</comment>
<dbReference type="OrthoDB" id="3698546at2"/>
<evidence type="ECO:0000313" key="2">
    <source>
        <dbReference type="Proteomes" id="UP000053429"/>
    </source>
</evidence>
<name>A0A101TT26_9ACTN</name>
<dbReference type="AlphaFoldDB" id="A0A101TT26"/>
<protein>
    <submittedName>
        <fullName evidence="1">Uncharacterized protein</fullName>
    </submittedName>
</protein>
<organism evidence="1 2">
    <name type="scientific">Streptomyces caeruleatus</name>
    <dbReference type="NCBI Taxonomy" id="661399"/>
    <lineage>
        <taxon>Bacteria</taxon>
        <taxon>Bacillati</taxon>
        <taxon>Actinomycetota</taxon>
        <taxon>Actinomycetes</taxon>
        <taxon>Kitasatosporales</taxon>
        <taxon>Streptomycetaceae</taxon>
        <taxon>Streptomyces</taxon>
    </lineage>
</organism>
<keyword evidence="2" id="KW-1185">Reference proteome</keyword>